<dbReference type="Pfam" id="PF03208">
    <property type="entry name" value="PRA1"/>
    <property type="match status" value="1"/>
</dbReference>
<organism evidence="6">
    <name type="scientific">Darwinula stevensoni</name>
    <dbReference type="NCBI Taxonomy" id="69355"/>
    <lineage>
        <taxon>Eukaryota</taxon>
        <taxon>Metazoa</taxon>
        <taxon>Ecdysozoa</taxon>
        <taxon>Arthropoda</taxon>
        <taxon>Crustacea</taxon>
        <taxon>Oligostraca</taxon>
        <taxon>Ostracoda</taxon>
        <taxon>Podocopa</taxon>
        <taxon>Podocopida</taxon>
        <taxon>Darwinulocopina</taxon>
        <taxon>Darwinuloidea</taxon>
        <taxon>Darwinulidae</taxon>
        <taxon>Darwinula</taxon>
    </lineage>
</organism>
<proteinExistence type="inferred from homology"/>
<dbReference type="PANTHER" id="PTHR12859:SF0">
    <property type="entry name" value="PRA1 FAMILY PROTEIN"/>
    <property type="match status" value="1"/>
</dbReference>
<evidence type="ECO:0000256" key="5">
    <source>
        <dbReference type="RuleBase" id="RU363107"/>
    </source>
</evidence>
<accession>A0A7R8XCS8</accession>
<dbReference type="OrthoDB" id="18213at2759"/>
<dbReference type="AlphaFoldDB" id="A0A7R8XCS8"/>
<comment type="similarity">
    <text evidence="5">Belongs to the PRA1 family.</text>
</comment>
<protein>
    <recommendedName>
        <fullName evidence="5">PRA1 family protein</fullName>
    </recommendedName>
</protein>
<feature type="transmembrane region" description="Helical" evidence="5">
    <location>
        <begin position="101"/>
        <end position="118"/>
    </location>
</feature>
<dbReference type="PANTHER" id="PTHR12859">
    <property type="entry name" value="PRA1 PROTEIN"/>
    <property type="match status" value="1"/>
</dbReference>
<dbReference type="Proteomes" id="UP000677054">
    <property type="component" value="Unassembled WGS sequence"/>
</dbReference>
<reference evidence="6" key="1">
    <citation type="submission" date="2020-11" db="EMBL/GenBank/DDBJ databases">
        <authorList>
            <person name="Tran Van P."/>
        </authorList>
    </citation>
    <scope>NUCLEOTIDE SEQUENCE</scope>
</reference>
<comment type="subcellular location">
    <subcellularLocation>
        <location evidence="1 5">Membrane</location>
        <topology evidence="1 5">Multi-pass membrane protein</topology>
    </subcellularLocation>
</comment>
<feature type="transmembrane region" description="Helical" evidence="5">
    <location>
        <begin position="71"/>
        <end position="89"/>
    </location>
</feature>
<gene>
    <name evidence="6" type="ORF">DSTB1V02_LOCUS3799</name>
</gene>
<evidence type="ECO:0000256" key="1">
    <source>
        <dbReference type="ARBA" id="ARBA00004141"/>
    </source>
</evidence>
<evidence type="ECO:0000313" key="7">
    <source>
        <dbReference type="Proteomes" id="UP000677054"/>
    </source>
</evidence>
<evidence type="ECO:0000256" key="3">
    <source>
        <dbReference type="ARBA" id="ARBA00022989"/>
    </source>
</evidence>
<dbReference type="GO" id="GO:0016020">
    <property type="term" value="C:membrane"/>
    <property type="evidence" value="ECO:0007669"/>
    <property type="project" value="UniProtKB-SubCell"/>
</dbReference>
<name>A0A7R8XCS8_9CRUS</name>
<evidence type="ECO:0000256" key="2">
    <source>
        <dbReference type="ARBA" id="ARBA00022692"/>
    </source>
</evidence>
<keyword evidence="7" id="KW-1185">Reference proteome</keyword>
<sequence>MADVKVEVEIAPLRSLDDFLLNSARFQIPNLRDPEKWPKRVVHNLLYYQTNYFVLTVVIFLIIGIMHPQKMLLGMLAAGVAFALFYYISNSQRSLQNFKQNHPIISVIIVFSACYFIVYMMGNVAIFLLGILLPIFLILVHASLRLRNIRNKLSRRMETFGLVKTPMGVILETFGLESEVQKEQS</sequence>
<evidence type="ECO:0000313" key="6">
    <source>
        <dbReference type="EMBL" id="CAD7243892.1"/>
    </source>
</evidence>
<keyword evidence="2 5" id="KW-0812">Transmembrane</keyword>
<dbReference type="EMBL" id="CAJPEV010000520">
    <property type="protein sequence ID" value="CAG0886075.1"/>
    <property type="molecule type" value="Genomic_DNA"/>
</dbReference>
<feature type="transmembrane region" description="Helical" evidence="5">
    <location>
        <begin position="124"/>
        <end position="146"/>
    </location>
</feature>
<keyword evidence="3 5" id="KW-1133">Transmembrane helix</keyword>
<evidence type="ECO:0000256" key="4">
    <source>
        <dbReference type="ARBA" id="ARBA00023136"/>
    </source>
</evidence>
<feature type="transmembrane region" description="Helical" evidence="5">
    <location>
        <begin position="45"/>
        <end position="65"/>
    </location>
</feature>
<dbReference type="EMBL" id="LR900037">
    <property type="protein sequence ID" value="CAD7243892.1"/>
    <property type="molecule type" value="Genomic_DNA"/>
</dbReference>
<dbReference type="InterPro" id="IPR004895">
    <property type="entry name" value="Prenylated_rab_accept_PRA1"/>
</dbReference>
<keyword evidence="4 5" id="KW-0472">Membrane</keyword>